<feature type="chain" id="PRO_5042232353" description="GATA-type domain-containing protein" evidence="5">
    <location>
        <begin position="28"/>
        <end position="284"/>
    </location>
</feature>
<accession>A0AAF0PZ85</accession>
<name>A0AAF0PZ85_SOLVR</name>
<dbReference type="CDD" id="cd00202">
    <property type="entry name" value="ZnF_GATA"/>
    <property type="match status" value="1"/>
</dbReference>
<evidence type="ECO:0000259" key="6">
    <source>
        <dbReference type="Pfam" id="PF00320"/>
    </source>
</evidence>
<feature type="region of interest" description="Disordered" evidence="4">
    <location>
        <begin position="37"/>
        <end position="58"/>
    </location>
</feature>
<feature type="region of interest" description="Disordered" evidence="4">
    <location>
        <begin position="152"/>
        <end position="173"/>
    </location>
</feature>
<dbReference type="EMBL" id="CP133612">
    <property type="protein sequence ID" value="WMV12500.1"/>
    <property type="molecule type" value="Genomic_DNA"/>
</dbReference>
<dbReference type="GO" id="GO:0008270">
    <property type="term" value="F:zinc ion binding"/>
    <property type="evidence" value="ECO:0007669"/>
    <property type="project" value="InterPro"/>
</dbReference>
<dbReference type="SUPFAM" id="SSF57716">
    <property type="entry name" value="Glucocorticoid receptor-like (DNA-binding domain)"/>
    <property type="match status" value="1"/>
</dbReference>
<dbReference type="Pfam" id="PF00320">
    <property type="entry name" value="GATA"/>
    <property type="match status" value="1"/>
</dbReference>
<dbReference type="InterPro" id="IPR000679">
    <property type="entry name" value="Znf_GATA"/>
</dbReference>
<dbReference type="GO" id="GO:0043565">
    <property type="term" value="F:sequence-specific DNA binding"/>
    <property type="evidence" value="ECO:0007669"/>
    <property type="project" value="InterPro"/>
</dbReference>
<sequence length="284" mass="32313">MIVQPLILAFLLTDFLNLILRFDVVYGHVLDWQWEAGGRGGKGTKGDPRETRHWRPGPAEKPVLCNACGSRWRIRGTLQNYIPRHARETQSNQLPAEMNPRLLTRDNQRLQVGVEASGQEGSSACLEEEMNSIPSLVSAGSSSVNCMQMEETNDKDPFWNPNNVPKRKRSERRQRILSPVERLQRQLYNNLQELEFENIPDGDEDVTLIYARNKYIPPNEIGLGAMLLVSPTTTTDRSTFQFSMAEDNASSSMNVPVENPYLVRGTFRFIGWNFHELDMANSAF</sequence>
<dbReference type="Gene3D" id="3.30.50.10">
    <property type="entry name" value="Erythroid Transcription Factor GATA-1, subunit A"/>
    <property type="match status" value="1"/>
</dbReference>
<keyword evidence="2" id="KW-0238">DNA-binding</keyword>
<evidence type="ECO:0000256" key="4">
    <source>
        <dbReference type="SAM" id="MobiDB-lite"/>
    </source>
</evidence>
<feature type="domain" description="GATA-type" evidence="6">
    <location>
        <begin position="50"/>
        <end position="77"/>
    </location>
</feature>
<keyword evidence="3" id="KW-0804">Transcription</keyword>
<dbReference type="Proteomes" id="UP001234989">
    <property type="component" value="Chromosome 1"/>
</dbReference>
<keyword evidence="8" id="KW-1185">Reference proteome</keyword>
<dbReference type="InterPro" id="IPR013088">
    <property type="entry name" value="Znf_NHR/GATA"/>
</dbReference>
<dbReference type="GO" id="GO:0006355">
    <property type="term" value="P:regulation of DNA-templated transcription"/>
    <property type="evidence" value="ECO:0007669"/>
    <property type="project" value="InterPro"/>
</dbReference>
<organism evidence="7 8">
    <name type="scientific">Solanum verrucosum</name>
    <dbReference type="NCBI Taxonomy" id="315347"/>
    <lineage>
        <taxon>Eukaryota</taxon>
        <taxon>Viridiplantae</taxon>
        <taxon>Streptophyta</taxon>
        <taxon>Embryophyta</taxon>
        <taxon>Tracheophyta</taxon>
        <taxon>Spermatophyta</taxon>
        <taxon>Magnoliopsida</taxon>
        <taxon>eudicotyledons</taxon>
        <taxon>Gunneridae</taxon>
        <taxon>Pentapetalae</taxon>
        <taxon>asterids</taxon>
        <taxon>lamiids</taxon>
        <taxon>Solanales</taxon>
        <taxon>Solanaceae</taxon>
        <taxon>Solanoideae</taxon>
        <taxon>Solaneae</taxon>
        <taxon>Solanum</taxon>
    </lineage>
</organism>
<dbReference type="PANTHER" id="PTHR46855:SF11">
    <property type="entry name" value="GATA TRANSCRIPTION FACTOR 26-LIKE"/>
    <property type="match status" value="1"/>
</dbReference>
<keyword evidence="5" id="KW-0732">Signal</keyword>
<feature type="signal peptide" evidence="5">
    <location>
        <begin position="1"/>
        <end position="27"/>
    </location>
</feature>
<dbReference type="InterPro" id="IPR044589">
    <property type="entry name" value="GATA26/27"/>
</dbReference>
<protein>
    <recommendedName>
        <fullName evidence="6">GATA-type domain-containing protein</fullName>
    </recommendedName>
</protein>
<evidence type="ECO:0000313" key="7">
    <source>
        <dbReference type="EMBL" id="WMV12500.1"/>
    </source>
</evidence>
<feature type="compositionally biased region" description="Basic and acidic residues" evidence="4">
    <location>
        <begin position="44"/>
        <end position="53"/>
    </location>
</feature>
<evidence type="ECO:0000256" key="5">
    <source>
        <dbReference type="SAM" id="SignalP"/>
    </source>
</evidence>
<dbReference type="PANTHER" id="PTHR46855">
    <property type="entry name" value="OSJNBB0038F03.10 PROTEIN"/>
    <property type="match status" value="1"/>
</dbReference>
<reference evidence="7" key="1">
    <citation type="submission" date="2023-08" db="EMBL/GenBank/DDBJ databases">
        <title>A de novo genome assembly of Solanum verrucosum Schlechtendal, a Mexican diploid species geographically isolated from the other diploid A-genome species in potato relatives.</title>
        <authorList>
            <person name="Hosaka K."/>
        </authorList>
    </citation>
    <scope>NUCLEOTIDE SEQUENCE</scope>
    <source>
        <tissue evidence="7">Young leaves</tissue>
    </source>
</reference>
<proteinExistence type="predicted"/>
<evidence type="ECO:0000256" key="1">
    <source>
        <dbReference type="ARBA" id="ARBA00023015"/>
    </source>
</evidence>
<evidence type="ECO:0000313" key="8">
    <source>
        <dbReference type="Proteomes" id="UP001234989"/>
    </source>
</evidence>
<evidence type="ECO:0000256" key="3">
    <source>
        <dbReference type="ARBA" id="ARBA00023163"/>
    </source>
</evidence>
<gene>
    <name evidence="7" type="ORF">MTR67_005885</name>
</gene>
<dbReference type="AlphaFoldDB" id="A0AAF0PZ85"/>
<evidence type="ECO:0000256" key="2">
    <source>
        <dbReference type="ARBA" id="ARBA00023125"/>
    </source>
</evidence>
<keyword evidence="1" id="KW-0805">Transcription regulation</keyword>